<keyword evidence="2" id="KW-1185">Reference proteome</keyword>
<dbReference type="SUPFAM" id="SSF52467">
    <property type="entry name" value="DHS-like NAD/FAD-binding domain"/>
    <property type="match status" value="1"/>
</dbReference>
<evidence type="ECO:0000313" key="1">
    <source>
        <dbReference type="EMBL" id="MBB6062820.1"/>
    </source>
</evidence>
<evidence type="ECO:0000313" key="2">
    <source>
        <dbReference type="Proteomes" id="UP000555828"/>
    </source>
</evidence>
<proteinExistence type="predicted"/>
<organism evidence="1 2">
    <name type="scientific">Thermosipho japonicus</name>
    <dbReference type="NCBI Taxonomy" id="90323"/>
    <lineage>
        <taxon>Bacteria</taxon>
        <taxon>Thermotogati</taxon>
        <taxon>Thermotogota</taxon>
        <taxon>Thermotogae</taxon>
        <taxon>Thermotogales</taxon>
        <taxon>Fervidobacteriaceae</taxon>
        <taxon>Thermosipho</taxon>
    </lineage>
</organism>
<dbReference type="AlphaFoldDB" id="A0A841GTT4"/>
<dbReference type="Proteomes" id="UP000555828">
    <property type="component" value="Unassembled WGS sequence"/>
</dbReference>
<dbReference type="EMBL" id="JACHEX010000003">
    <property type="protein sequence ID" value="MBB6062820.1"/>
    <property type="molecule type" value="Genomic_DNA"/>
</dbReference>
<reference evidence="1 2" key="1">
    <citation type="submission" date="2020-08" db="EMBL/GenBank/DDBJ databases">
        <title>Genomic Encyclopedia of Type Strains, Phase IV (KMG-IV): sequencing the most valuable type-strain genomes for metagenomic binning, comparative biology and taxonomic classification.</title>
        <authorList>
            <person name="Goeker M."/>
        </authorList>
    </citation>
    <scope>NUCLEOTIDE SEQUENCE [LARGE SCALE GENOMIC DNA]</scope>
    <source>
        <strain evidence="1 2">DSM 13481</strain>
    </source>
</reference>
<accession>A0A841GTT4</accession>
<gene>
    <name evidence="1" type="ORF">HNP65_001272</name>
</gene>
<dbReference type="InterPro" id="IPR029035">
    <property type="entry name" value="DHS-like_NAD/FAD-binding_dom"/>
</dbReference>
<comment type="caution">
    <text evidence="1">The sequence shown here is derived from an EMBL/GenBank/DDBJ whole genome shotgun (WGS) entry which is preliminary data.</text>
</comment>
<sequence length="350" mass="41789">MIENVFLIGNGFNYSILEFVDDGLKERIKGIISLWSRFEQFFSEIRKIEKYKDLTDENIIDIINHSLEILGKLPLVKDEDLKGCLQKFKKEFFVKINNELLKIVEKFIEAEKKGLHQYLVTFYYQHTNYNIYEFVKNNNISVYTTNYDGIAEMIVGYDKNGNKGNTRIKLRDMFGGGENDYNIFAIDNYFRDYEKSKLIHLHGSYKYFSFSGKFIKMKKRRWDFYYQNKTDLTPVIVFNAPKLKEDQIKGSLILSKYFELFKEELRKAKNLIIWGQSLKNDLYIEDIIRKFFIEKYYNKQKNKQIIIVDIEKKHKIEDACKNKNIVLKYVNPKDFNNLKDLFENIGANMI</sequence>
<name>A0A841GTT4_9BACT</name>
<dbReference type="RefSeq" id="WP_184619454.1">
    <property type="nucleotide sequence ID" value="NZ_JACHEX010000003.1"/>
</dbReference>
<protein>
    <submittedName>
        <fullName evidence="1">NAD-dependent SIR2 family protein deacetylase</fullName>
    </submittedName>
</protein>